<dbReference type="PANTHER" id="PTHR10877:SF194">
    <property type="entry name" value="LOCATION OF VULVA DEFECTIVE 1"/>
    <property type="match status" value="1"/>
</dbReference>
<dbReference type="Gene3D" id="2.60.220.50">
    <property type="match status" value="1"/>
</dbReference>
<gene>
    <name evidence="8" type="ORF">GIL414_LOCUS84186</name>
</gene>
<evidence type="ECO:0000256" key="2">
    <source>
        <dbReference type="ARBA" id="ARBA00022692"/>
    </source>
</evidence>
<feature type="non-terminal residue" evidence="8">
    <location>
        <position position="156"/>
    </location>
</feature>
<evidence type="ECO:0000313" key="8">
    <source>
        <dbReference type="EMBL" id="CAF5220758.1"/>
    </source>
</evidence>
<dbReference type="GO" id="GO:0016020">
    <property type="term" value="C:membrane"/>
    <property type="evidence" value="ECO:0007669"/>
    <property type="project" value="UniProtKB-SubCell"/>
</dbReference>
<accession>A0A8S3JR26</accession>
<dbReference type="GO" id="GO:0050982">
    <property type="term" value="P:detection of mechanical stimulus"/>
    <property type="evidence" value="ECO:0007669"/>
    <property type="project" value="TreeGrafter"/>
</dbReference>
<evidence type="ECO:0000259" key="7">
    <source>
        <dbReference type="PROSITE" id="PS50221"/>
    </source>
</evidence>
<dbReference type="PANTHER" id="PTHR10877">
    <property type="entry name" value="POLYCYSTIN FAMILY MEMBER"/>
    <property type="match status" value="1"/>
</dbReference>
<name>A0A8S3JR26_9BILA</name>
<dbReference type="Proteomes" id="UP000681720">
    <property type="component" value="Unassembled WGS sequence"/>
</dbReference>
<keyword evidence="2 6" id="KW-0812">Transmembrane</keyword>
<evidence type="ECO:0000313" key="9">
    <source>
        <dbReference type="Proteomes" id="UP000681720"/>
    </source>
</evidence>
<evidence type="ECO:0000256" key="3">
    <source>
        <dbReference type="ARBA" id="ARBA00022989"/>
    </source>
</evidence>
<evidence type="ECO:0000256" key="4">
    <source>
        <dbReference type="ARBA" id="ARBA00023136"/>
    </source>
</evidence>
<keyword evidence="4 6" id="KW-0472">Membrane</keyword>
<reference evidence="8" key="1">
    <citation type="submission" date="2021-02" db="EMBL/GenBank/DDBJ databases">
        <authorList>
            <person name="Nowell W R."/>
        </authorList>
    </citation>
    <scope>NUCLEOTIDE SEQUENCE</scope>
</reference>
<dbReference type="EMBL" id="CAJOBJ010365454">
    <property type="protein sequence ID" value="CAF5220758.1"/>
    <property type="molecule type" value="Genomic_DNA"/>
</dbReference>
<dbReference type="AlphaFoldDB" id="A0A8S3JR26"/>
<dbReference type="InterPro" id="IPR000203">
    <property type="entry name" value="GPS"/>
</dbReference>
<dbReference type="Pfam" id="PF01825">
    <property type="entry name" value="GPS"/>
    <property type="match status" value="1"/>
</dbReference>
<comment type="caution">
    <text evidence="8">The sequence shown here is derived from an EMBL/GenBank/DDBJ whole genome shotgun (WGS) entry which is preliminary data.</text>
</comment>
<comment type="subcellular location">
    <subcellularLocation>
        <location evidence="1">Membrane</location>
    </subcellularLocation>
</comment>
<dbReference type="InterPro" id="IPR046338">
    <property type="entry name" value="GAIN_dom_sf"/>
</dbReference>
<evidence type="ECO:0000256" key="5">
    <source>
        <dbReference type="ARBA" id="ARBA00023157"/>
    </source>
</evidence>
<dbReference type="InterPro" id="IPR051223">
    <property type="entry name" value="Polycystin"/>
</dbReference>
<dbReference type="GO" id="GO:0005262">
    <property type="term" value="F:calcium channel activity"/>
    <property type="evidence" value="ECO:0007669"/>
    <property type="project" value="TreeGrafter"/>
</dbReference>
<feature type="transmembrane region" description="Helical" evidence="6">
    <location>
        <begin position="126"/>
        <end position="146"/>
    </location>
</feature>
<feature type="domain" description="GAIN-B" evidence="7">
    <location>
        <begin position="1"/>
        <end position="111"/>
    </location>
</feature>
<evidence type="ECO:0000256" key="6">
    <source>
        <dbReference type="SAM" id="Phobius"/>
    </source>
</evidence>
<dbReference type="SMART" id="SM00303">
    <property type="entry name" value="GPS"/>
    <property type="match status" value="1"/>
</dbReference>
<feature type="non-terminal residue" evidence="8">
    <location>
        <position position="1"/>
    </location>
</feature>
<dbReference type="PROSITE" id="PS50221">
    <property type="entry name" value="GAIN_B"/>
    <property type="match status" value="1"/>
</dbReference>
<protein>
    <recommendedName>
        <fullName evidence="7">GAIN-B domain-containing protein</fullName>
    </recommendedName>
</protein>
<keyword evidence="3 6" id="KW-1133">Transmembrane helix</keyword>
<organism evidence="8 9">
    <name type="scientific">Rotaria magnacalcarata</name>
    <dbReference type="NCBI Taxonomy" id="392030"/>
    <lineage>
        <taxon>Eukaryota</taxon>
        <taxon>Metazoa</taxon>
        <taxon>Spiralia</taxon>
        <taxon>Gnathifera</taxon>
        <taxon>Rotifera</taxon>
        <taxon>Eurotatoria</taxon>
        <taxon>Bdelloidea</taxon>
        <taxon>Philodinida</taxon>
        <taxon>Philodinidae</taxon>
        <taxon>Rotaria</taxon>
    </lineage>
</organism>
<keyword evidence="5" id="KW-1015">Disulfide bond</keyword>
<proteinExistence type="predicted"/>
<sequence>LTNKTDLSPEEEYELRHTVFLPPGVHFGNGTYIIGVRLLNASTPMNLTEYNSSYTANMYVSKCQYWDEKRYVWSSEGCEVGPLTTLKSTECLCRHLTTFGGDFYVPPNTIDFSTVFLKFKKLHENAAVFSTVMVILGLYIIAAVWTRRTDKQDLIK</sequence>
<evidence type="ECO:0000256" key="1">
    <source>
        <dbReference type="ARBA" id="ARBA00004370"/>
    </source>
</evidence>
<dbReference type="InterPro" id="IPR057244">
    <property type="entry name" value="GAIN_B"/>
</dbReference>